<gene>
    <name evidence="2" type="ORF">BECKLFY1418A_GA0070994_10512</name>
</gene>
<accession>A0A450USF4</accession>
<proteinExistence type="predicted"/>
<organism evidence="2">
    <name type="scientific">Candidatus Kentrum sp. LFY</name>
    <dbReference type="NCBI Taxonomy" id="2126342"/>
    <lineage>
        <taxon>Bacteria</taxon>
        <taxon>Pseudomonadati</taxon>
        <taxon>Pseudomonadota</taxon>
        <taxon>Gammaproteobacteria</taxon>
        <taxon>Candidatus Kentrum</taxon>
    </lineage>
</organism>
<name>A0A450USF4_9GAMM</name>
<evidence type="ECO:0000313" key="2">
    <source>
        <dbReference type="EMBL" id="VFJ95513.1"/>
    </source>
</evidence>
<evidence type="ECO:0000256" key="1">
    <source>
        <dbReference type="SAM" id="Coils"/>
    </source>
</evidence>
<keyword evidence="1" id="KW-0175">Coiled coil</keyword>
<sequence>MFLAKKKLNSNFAYKELDASYDEAMAAFEGSKENKTKAYEVTLLPSPKELKKNAEIPIATFSKSCGLYRTVSVNHTMPSTNVSLSSSENCKSDDAPNIKVFLSTPPHLVETPSLASRTHDSLDTDTSERGIYYRVPETSRITVKNDTKDLLVQDIAIAQFGKIASLPAQTGSSNVTYKVTLDPVTGMLLKVNISSKAANTDIAKDFIDPVADYLETRKKAKDEVTQLEREESILKLKKSIRDLKKGLLKRTRG</sequence>
<dbReference type="Pfam" id="PF16115">
    <property type="entry name" value="DUF4831"/>
    <property type="match status" value="1"/>
</dbReference>
<dbReference type="EMBL" id="CAADFH010000051">
    <property type="protein sequence ID" value="VFJ95513.1"/>
    <property type="molecule type" value="Genomic_DNA"/>
</dbReference>
<dbReference type="InterPro" id="IPR032265">
    <property type="entry name" value="DUF4831"/>
</dbReference>
<reference evidence="2" key="1">
    <citation type="submission" date="2019-02" db="EMBL/GenBank/DDBJ databases">
        <authorList>
            <person name="Gruber-Vodicka R. H."/>
            <person name="Seah K. B. B."/>
        </authorList>
    </citation>
    <scope>NUCLEOTIDE SEQUENCE</scope>
    <source>
        <strain evidence="2">BECK_M6</strain>
    </source>
</reference>
<dbReference type="AlphaFoldDB" id="A0A450USF4"/>
<feature type="coiled-coil region" evidence="1">
    <location>
        <begin position="210"/>
        <end position="237"/>
    </location>
</feature>
<protein>
    <submittedName>
        <fullName evidence="2">Uncharacterized protein</fullName>
    </submittedName>
</protein>